<comment type="caution">
    <text evidence="2">The sequence shown here is derived from an EMBL/GenBank/DDBJ whole genome shotgun (WGS) entry which is preliminary data.</text>
</comment>
<evidence type="ECO:0000313" key="3">
    <source>
        <dbReference type="Proteomes" id="UP000245956"/>
    </source>
</evidence>
<dbReference type="Proteomes" id="UP001287286">
    <property type="component" value="Unassembled WGS sequence"/>
</dbReference>
<dbReference type="EMBL" id="LCWV01000008">
    <property type="protein sequence ID" value="PWI71068.1"/>
    <property type="molecule type" value="Genomic_DNA"/>
</dbReference>
<sequence length="146" mass="15901">MTRYPDEVTLLLRTPSSVVVRTSINHQQTSPQHHPQPSTYHHSLPQLLLRAVGQTSGAPILLPATGPPVRSGPAWARCPRDPSQSSCGRAVSQLERLTVALSPTRGTAVCGQRGAVFWTDSLTRTAPCPFSPYRRLAVRDPLSETE</sequence>
<evidence type="ECO:0000313" key="2">
    <source>
        <dbReference type="EMBL" id="PWI71068.1"/>
    </source>
</evidence>
<dbReference type="Proteomes" id="UP000245956">
    <property type="component" value="Unassembled WGS sequence"/>
</dbReference>
<keyword evidence="4" id="KW-1185">Reference proteome</keyword>
<name>A0A2U3E993_PURLI</name>
<reference evidence="2" key="1">
    <citation type="submission" date="2015-05" db="EMBL/GenBank/DDBJ databases">
        <authorList>
            <person name="Wang D.B."/>
            <person name="Wang M."/>
        </authorList>
    </citation>
    <scope>NUCLEOTIDE SEQUENCE</scope>
    <source>
        <strain evidence="2">36-1</strain>
    </source>
</reference>
<dbReference type="AlphaFoldDB" id="A0A2U3E993"/>
<reference evidence="2 3" key="2">
    <citation type="journal article" date="2016" name="Front. Microbiol.">
        <title>Genome and transcriptome sequences reveal the specific parasitism of the nematophagous Purpureocillium lilacinum 36-1.</title>
        <authorList>
            <person name="Xie J."/>
            <person name="Li S."/>
            <person name="Mo C."/>
            <person name="Xiao X."/>
            <person name="Peng D."/>
            <person name="Wang G."/>
            <person name="Xiao Y."/>
        </authorList>
    </citation>
    <scope>NUCLEOTIDE SEQUENCE [LARGE SCALE GENOMIC DNA]</scope>
    <source>
        <strain evidence="2 3">36-1</strain>
    </source>
</reference>
<gene>
    <name evidence="2" type="ORF">PCL_12436</name>
    <name evidence="1" type="ORF">Purlil1_7298</name>
</gene>
<accession>A0A2U3E993</accession>
<evidence type="ECO:0000313" key="4">
    <source>
        <dbReference type="Proteomes" id="UP001287286"/>
    </source>
</evidence>
<dbReference type="EMBL" id="JAWRVI010000025">
    <property type="protein sequence ID" value="KAK4088419.1"/>
    <property type="molecule type" value="Genomic_DNA"/>
</dbReference>
<protein>
    <submittedName>
        <fullName evidence="2">Uncharacterized protein</fullName>
    </submittedName>
</protein>
<organism evidence="2 3">
    <name type="scientific">Purpureocillium lilacinum</name>
    <name type="common">Paecilomyces lilacinus</name>
    <dbReference type="NCBI Taxonomy" id="33203"/>
    <lineage>
        <taxon>Eukaryota</taxon>
        <taxon>Fungi</taxon>
        <taxon>Dikarya</taxon>
        <taxon>Ascomycota</taxon>
        <taxon>Pezizomycotina</taxon>
        <taxon>Sordariomycetes</taxon>
        <taxon>Hypocreomycetidae</taxon>
        <taxon>Hypocreales</taxon>
        <taxon>Ophiocordycipitaceae</taxon>
        <taxon>Purpureocillium</taxon>
    </lineage>
</organism>
<reference evidence="1" key="3">
    <citation type="submission" date="2023-11" db="EMBL/GenBank/DDBJ databases">
        <authorList>
            <person name="Beijen E."/>
            <person name="Ohm R.A."/>
        </authorList>
    </citation>
    <scope>NUCLEOTIDE SEQUENCE</scope>
    <source>
        <strain evidence="1">CBS 150709</strain>
    </source>
</reference>
<proteinExistence type="predicted"/>
<evidence type="ECO:0000313" key="1">
    <source>
        <dbReference type="EMBL" id="KAK4088419.1"/>
    </source>
</evidence>
<reference evidence="1 4" key="4">
    <citation type="journal article" date="2024" name="Microbiol. Resour. Announc.">
        <title>Genome annotations for the ascomycete fungi Trichoderma harzianum, Trichoderma aggressivum, and Purpureocillium lilacinum.</title>
        <authorList>
            <person name="Beijen E.P.W."/>
            <person name="Ohm R.A."/>
        </authorList>
    </citation>
    <scope>NUCLEOTIDE SEQUENCE [LARGE SCALE GENOMIC DNA]</scope>
    <source>
        <strain evidence="1 4">CBS 150709</strain>
    </source>
</reference>